<accession>A0A9X3BX80</accession>
<dbReference type="AlphaFoldDB" id="A0A9X3BX80"/>
<dbReference type="Proteomes" id="UP001151079">
    <property type="component" value="Unassembled WGS sequence"/>
</dbReference>
<reference evidence="1" key="1">
    <citation type="submission" date="2022-10" db="EMBL/GenBank/DDBJ databases">
        <title>Two novel species of Flavobacterium.</title>
        <authorList>
            <person name="Liu Q."/>
            <person name="Xin Y.-H."/>
        </authorList>
    </citation>
    <scope>NUCLEOTIDE SEQUENCE</scope>
    <source>
        <strain evidence="1">LS1R49</strain>
    </source>
</reference>
<protein>
    <submittedName>
        <fullName evidence="1">Uncharacterized protein</fullName>
    </submittedName>
</protein>
<dbReference type="EMBL" id="JAOZEW010000003">
    <property type="protein sequence ID" value="MCV9926830.1"/>
    <property type="molecule type" value="Genomic_DNA"/>
</dbReference>
<sequence>MNKISIIKKIQLGENTFPIENPYSQLSFSFYCAKGGIKHQTILSIETSFLLNSLIDSGQIDNTVLAQNEIDKLQNLEDKKRDFPYRYQIFNPEECHNTYLLIFDIYEYRGYYSCTVYGVLQIESTILINDYEKN</sequence>
<keyword evidence="2" id="KW-1185">Reference proteome</keyword>
<evidence type="ECO:0000313" key="2">
    <source>
        <dbReference type="Proteomes" id="UP001151079"/>
    </source>
</evidence>
<name>A0A9X3BX80_9FLAO</name>
<proteinExistence type="predicted"/>
<comment type="caution">
    <text evidence="1">The sequence shown here is derived from an EMBL/GenBank/DDBJ whole genome shotgun (WGS) entry which is preliminary data.</text>
</comment>
<evidence type="ECO:0000313" key="1">
    <source>
        <dbReference type="EMBL" id="MCV9926830.1"/>
    </source>
</evidence>
<gene>
    <name evidence="1" type="ORF">OIU83_04175</name>
</gene>
<dbReference type="RefSeq" id="WP_264205011.1">
    <property type="nucleotide sequence ID" value="NZ_JAOZEW010000003.1"/>
</dbReference>
<organism evidence="1 2">
    <name type="scientific">Flavobacterium shii</name>
    <dbReference type="NCBI Taxonomy" id="2987687"/>
    <lineage>
        <taxon>Bacteria</taxon>
        <taxon>Pseudomonadati</taxon>
        <taxon>Bacteroidota</taxon>
        <taxon>Flavobacteriia</taxon>
        <taxon>Flavobacteriales</taxon>
        <taxon>Flavobacteriaceae</taxon>
        <taxon>Flavobacterium</taxon>
    </lineage>
</organism>